<dbReference type="InterPro" id="IPR000157">
    <property type="entry name" value="TIR_dom"/>
</dbReference>
<dbReference type="SUPFAM" id="SSF52200">
    <property type="entry name" value="Toll/Interleukin receptor TIR domain"/>
    <property type="match status" value="1"/>
</dbReference>
<dbReference type="InterPro" id="IPR035897">
    <property type="entry name" value="Toll_tir_struct_dom_sf"/>
</dbReference>
<dbReference type="GO" id="GO:0007165">
    <property type="term" value="P:signal transduction"/>
    <property type="evidence" value="ECO:0000318"/>
    <property type="project" value="GO_Central"/>
</dbReference>
<organism evidence="6">
    <name type="scientific">Manihot esculenta</name>
    <name type="common">Cassava</name>
    <name type="synonym">Jatropha manihot</name>
    <dbReference type="NCBI Taxonomy" id="3983"/>
    <lineage>
        <taxon>Eukaryota</taxon>
        <taxon>Viridiplantae</taxon>
        <taxon>Streptophyta</taxon>
        <taxon>Embryophyta</taxon>
        <taxon>Tracheophyta</taxon>
        <taxon>Spermatophyta</taxon>
        <taxon>Magnoliopsida</taxon>
        <taxon>eudicotyledons</taxon>
        <taxon>Gunneridae</taxon>
        <taxon>Pentapetalae</taxon>
        <taxon>rosids</taxon>
        <taxon>fabids</taxon>
        <taxon>Malpighiales</taxon>
        <taxon>Euphorbiaceae</taxon>
        <taxon>Crotonoideae</taxon>
        <taxon>Manihoteae</taxon>
        <taxon>Manihot</taxon>
    </lineage>
</organism>
<dbReference type="GO" id="GO:0005634">
    <property type="term" value="C:nucleus"/>
    <property type="evidence" value="ECO:0000318"/>
    <property type="project" value="GO_Central"/>
</dbReference>
<evidence type="ECO:0000256" key="1">
    <source>
        <dbReference type="ARBA" id="ARBA00022614"/>
    </source>
</evidence>
<evidence type="ECO:0000256" key="3">
    <source>
        <dbReference type="ARBA" id="ARBA00023027"/>
    </source>
</evidence>
<feature type="domain" description="TIR" evidence="5">
    <location>
        <begin position="6"/>
        <end position="169"/>
    </location>
</feature>
<dbReference type="InterPro" id="IPR045344">
    <property type="entry name" value="C-JID"/>
</dbReference>
<dbReference type="GO" id="GO:0006950">
    <property type="term" value="P:response to stress"/>
    <property type="evidence" value="ECO:0007669"/>
    <property type="project" value="UniProtKB-ARBA"/>
</dbReference>
<evidence type="ECO:0000313" key="6">
    <source>
        <dbReference type="EMBL" id="OAY58778.1"/>
    </source>
</evidence>
<dbReference type="PANTHER" id="PTHR32009">
    <property type="entry name" value="TMV RESISTANCE PROTEIN N-LIKE"/>
    <property type="match status" value="1"/>
</dbReference>
<keyword evidence="2" id="KW-0677">Repeat</keyword>
<name>A0A2C9WFQ2_MANES</name>
<gene>
    <name evidence="6" type="ORF">MANES_02G206100</name>
</gene>
<evidence type="ECO:0000256" key="2">
    <source>
        <dbReference type="ARBA" id="ARBA00022737"/>
    </source>
</evidence>
<dbReference type="PROSITE" id="PS50104">
    <property type="entry name" value="TIR"/>
    <property type="match status" value="1"/>
</dbReference>
<protein>
    <recommendedName>
        <fullName evidence="5">TIR domain-containing protein</fullName>
    </recommendedName>
</protein>
<feature type="region of interest" description="Disordered" evidence="4">
    <location>
        <begin position="402"/>
        <end position="421"/>
    </location>
</feature>
<dbReference type="AlphaFoldDB" id="A0A2C9WFQ2"/>
<dbReference type="PANTHER" id="PTHR32009:SF159">
    <property type="entry name" value="TIR DOMAIN-CONTAINING PROTEIN"/>
    <property type="match status" value="1"/>
</dbReference>
<dbReference type="Pfam" id="PF01582">
    <property type="entry name" value="TIR"/>
    <property type="match status" value="1"/>
</dbReference>
<proteinExistence type="predicted"/>
<keyword evidence="3" id="KW-0520">NAD</keyword>
<reference evidence="6" key="1">
    <citation type="submission" date="2016-02" db="EMBL/GenBank/DDBJ databases">
        <title>WGS assembly of Manihot esculenta.</title>
        <authorList>
            <person name="Bredeson J.V."/>
            <person name="Prochnik S.E."/>
            <person name="Lyons J.B."/>
            <person name="Schmutz J."/>
            <person name="Grimwood J."/>
            <person name="Vrebalov J."/>
            <person name="Bart R.S."/>
            <person name="Amuge T."/>
            <person name="Ferguson M.E."/>
            <person name="Green R."/>
            <person name="Putnam N."/>
            <person name="Stites J."/>
            <person name="Rounsley S."/>
            <person name="Rokhsar D.S."/>
        </authorList>
    </citation>
    <scope>NUCLEOTIDE SEQUENCE [LARGE SCALE GENOMIC DNA]</scope>
    <source>
        <tissue evidence="6">Leaf</tissue>
    </source>
</reference>
<dbReference type="Pfam" id="PF20160">
    <property type="entry name" value="C-JID"/>
    <property type="match status" value="1"/>
</dbReference>
<accession>A0A2C9WFQ2</accession>
<keyword evidence="1" id="KW-0433">Leucine-rich repeat</keyword>
<evidence type="ECO:0000259" key="5">
    <source>
        <dbReference type="PROSITE" id="PS50104"/>
    </source>
</evidence>
<evidence type="ECO:0000256" key="4">
    <source>
        <dbReference type="SAM" id="MobiDB-lite"/>
    </source>
</evidence>
<dbReference type="SMART" id="SM00255">
    <property type="entry name" value="TIR"/>
    <property type="match status" value="1"/>
</dbReference>
<dbReference type="EMBL" id="CM004388">
    <property type="protein sequence ID" value="OAY58778.1"/>
    <property type="molecule type" value="Genomic_DNA"/>
</dbReference>
<dbReference type="Gene3D" id="3.40.50.10140">
    <property type="entry name" value="Toll/interleukin-1 receptor homology (TIR) domain"/>
    <property type="match status" value="1"/>
</dbReference>
<sequence length="442" mass="50140">MASGCAKYDVFLSSRGADTPDNFTGQLYTALCQQEIRTFIDSEFDRKDEVTPVTLQKIEQSKIALIIFSENYMNSTCCLDELVKILECKTTMGLVVLPVFYSVNPSDMYDIARRFGDVSVENSLKQDRDRLQKWRYALMEAANLSGWVSTTRSQSDLVDGIVKDILRKLSHILDQNALRNILADAKQKTQLMAIACQKRTGFGFYPTSSVTFGFPGSDIPEWFSYRSIGTSVTVRLPQQWHHPKFLGFAFCIVVAFKESYDGSFFSIRCESDYQDLYCHLDGWYCGQKGKLGLSFNGSDHLFMLYDHSLYLMAVKGEEADNDTSFRFYAVDKDKKPLHCCTVKKCGVRLLFPYEDKSCSSALIQGCTSFENFDVINEDNGKPMEEEGTFTKRYRDDESCNRAESSGCEIGSPSEGRDPKRIKESCESNAGMHKDNLLSLYFL</sequence>
<dbReference type="FunFam" id="3.40.50.10140:FF:000007">
    <property type="entry name" value="Disease resistance protein (TIR-NBS-LRR class)"/>
    <property type="match status" value="1"/>
</dbReference>
<dbReference type="STRING" id="3983.A0A2C9WFQ2"/>